<evidence type="ECO:0000256" key="1">
    <source>
        <dbReference type="ARBA" id="ARBA00006930"/>
    </source>
</evidence>
<dbReference type="OrthoDB" id="4428168at2"/>
<dbReference type="Gene3D" id="3.40.50.300">
    <property type="entry name" value="P-loop containing nucleotide triphosphate hydrolases"/>
    <property type="match status" value="2"/>
</dbReference>
<protein>
    <recommendedName>
        <fullName evidence="3">Nuclease SbcCD subunit C</fullName>
    </recommendedName>
</protein>
<organism evidence="5 6">
    <name type="scientific">Paractinoplanes brasiliensis</name>
    <dbReference type="NCBI Taxonomy" id="52695"/>
    <lineage>
        <taxon>Bacteria</taxon>
        <taxon>Bacillati</taxon>
        <taxon>Actinomycetota</taxon>
        <taxon>Actinomycetes</taxon>
        <taxon>Micromonosporales</taxon>
        <taxon>Micromonosporaceae</taxon>
        <taxon>Paractinoplanes</taxon>
    </lineage>
</organism>
<comment type="subunit">
    <text evidence="2">Heterodimer of SbcC and SbcD.</text>
</comment>
<evidence type="ECO:0000313" key="5">
    <source>
        <dbReference type="EMBL" id="TDO38592.1"/>
    </source>
</evidence>
<dbReference type="AlphaFoldDB" id="A0A4R6JS87"/>
<evidence type="ECO:0000313" key="6">
    <source>
        <dbReference type="Proteomes" id="UP000294901"/>
    </source>
</evidence>
<dbReference type="RefSeq" id="WP_133873042.1">
    <property type="nucleotide sequence ID" value="NZ_BOMD01000019.1"/>
</dbReference>
<evidence type="ECO:0000256" key="3">
    <source>
        <dbReference type="ARBA" id="ARBA00013368"/>
    </source>
</evidence>
<feature type="domain" description="RecF/RecN/SMC N-terminal" evidence="4">
    <location>
        <begin position="64"/>
        <end position="647"/>
    </location>
</feature>
<reference evidence="5 6" key="1">
    <citation type="submission" date="2019-03" db="EMBL/GenBank/DDBJ databases">
        <title>Sequencing the genomes of 1000 actinobacteria strains.</title>
        <authorList>
            <person name="Klenk H.-P."/>
        </authorList>
    </citation>
    <scope>NUCLEOTIDE SEQUENCE [LARGE SCALE GENOMIC DNA]</scope>
    <source>
        <strain evidence="5 6">DSM 43805</strain>
    </source>
</reference>
<name>A0A4R6JS87_9ACTN</name>
<dbReference type="PANTHER" id="PTHR32114:SF2">
    <property type="entry name" value="ABC TRANSPORTER ABCH.3"/>
    <property type="match status" value="1"/>
</dbReference>
<dbReference type="InterPro" id="IPR027417">
    <property type="entry name" value="P-loop_NTPase"/>
</dbReference>
<comment type="similarity">
    <text evidence="1">Belongs to the SMC family. SbcC subfamily.</text>
</comment>
<evidence type="ECO:0000256" key="2">
    <source>
        <dbReference type="ARBA" id="ARBA00011322"/>
    </source>
</evidence>
<dbReference type="PANTHER" id="PTHR32114">
    <property type="entry name" value="ABC TRANSPORTER ABCH.3"/>
    <property type="match status" value="1"/>
</dbReference>
<gene>
    <name evidence="5" type="ORF">C8E87_2250</name>
</gene>
<dbReference type="SUPFAM" id="SSF52540">
    <property type="entry name" value="P-loop containing nucleoside triphosphate hydrolases"/>
    <property type="match status" value="1"/>
</dbReference>
<dbReference type="InterPro" id="IPR003395">
    <property type="entry name" value="RecF/RecN/SMC_N"/>
</dbReference>
<keyword evidence="6" id="KW-1185">Reference proteome</keyword>
<proteinExistence type="inferred from homology"/>
<sequence>MDDALTLYHELTDQLRAHGTTGPATDLILAAFRGEDALAAVMRGEPLPEAPADAAEADEAPEVYLESVEVTGFRGIGTPAAALRLKPQPGLTVIAGRNGSAKSSLAESIEYGLTEDSPRWSQRPPVFREGWRNMHYNGERAIAVKLRSASSGQPVVIRRTWAAGETDVAAATVHVTRNGVTLPSDALPEWLRPSERFRPFLSARDLERVIGSKPTELYDSIAPILGLTPLSEAGARLQVLRKERDDRAAALRGSFGDLRTRLVGLDDPRAGEAVHLLGKQAGKANLAALTELAAGETGDGDARAASAARRLAELGLPDIGNTLRELTQAEESVQQLARTEVAVRHRVADLLSGALEMHRDLGDQSCPVCQVGVLDGTWREQAEREVGQLRSATETMRAAARRREALLRQAQSEMGTVRGLLDPVVTALAPSLPEQAAELDRALDSPALDRPSWDEISAAHHKLGVAAAEWLANRHDSWREPGAAIRRWVEDAKVVRAEADELALLTKARNDLIAVTDRIRADRFQAAAQHSQHIWNLLRQESNVAIGEIRLGGTSTRRRVDISVAVDGTDTPALAVMSQGELHAFGLALFLPRACADASPYRFVVIDDPVQSMDPSKVDGFAEVLREVARTRQVVVFTHDDRLPEAIRRLGVEADVREVTRREGSIVEVRKNLWPAKRYLEDARAVALAEDIPEQAKRLMVAGFCRSALEATAMDRYRAEQYAAGTPLREIDAALDAAHSVQAKLTLGLFGDPGRRGDLYAQLNRSRVPRAVDTVKAVAKAVHGQCDMASLDMVVASEALVARLS</sequence>
<evidence type="ECO:0000259" key="4">
    <source>
        <dbReference type="Pfam" id="PF02463"/>
    </source>
</evidence>
<dbReference type="EMBL" id="SNWR01000001">
    <property type="protein sequence ID" value="TDO38592.1"/>
    <property type="molecule type" value="Genomic_DNA"/>
</dbReference>
<dbReference type="Proteomes" id="UP000294901">
    <property type="component" value="Unassembled WGS sequence"/>
</dbReference>
<accession>A0A4R6JS87</accession>
<comment type="caution">
    <text evidence="5">The sequence shown here is derived from an EMBL/GenBank/DDBJ whole genome shotgun (WGS) entry which is preliminary data.</text>
</comment>
<dbReference type="Pfam" id="PF02463">
    <property type="entry name" value="SMC_N"/>
    <property type="match status" value="1"/>
</dbReference>